<dbReference type="Pfam" id="PF00296">
    <property type="entry name" value="Bac_luciferase"/>
    <property type="match status" value="1"/>
</dbReference>
<dbReference type="InterPro" id="IPR011251">
    <property type="entry name" value="Luciferase-like_dom"/>
</dbReference>
<feature type="domain" description="Luciferase-like" evidence="5">
    <location>
        <begin position="18"/>
        <end position="187"/>
    </location>
</feature>
<dbReference type="Proteomes" id="UP000680348">
    <property type="component" value="Unassembled WGS sequence"/>
</dbReference>
<keyword evidence="1" id="KW-0285">Flavoprotein</keyword>
<dbReference type="GO" id="GO:0004497">
    <property type="term" value="F:monooxygenase activity"/>
    <property type="evidence" value="ECO:0007669"/>
    <property type="project" value="UniProtKB-KW"/>
</dbReference>
<evidence type="ECO:0000256" key="2">
    <source>
        <dbReference type="ARBA" id="ARBA00022643"/>
    </source>
</evidence>
<sequence length="216" mass="23476">MSIPKTILISGDFADWTLEGLRDLVNRAETAGVETIVLPDGIAPAKGGEGWPDALILIGWLAAQTSRIRLAGMVSSLGHQPYNLARRLASLDLLSRGRAGWLVATDGADDAYAAFSGKVRLEGVDQEQREREFATVVKGLWQSWDTDALVFDKEGAQFFRPEAMHTLDHKGEHFSVRGPLNVMRSPRGTPDLLEEADIADAVTVDNRQAALAILGE</sequence>
<accession>A0A942E504</accession>
<keyword evidence="4" id="KW-0503">Monooxygenase</keyword>
<protein>
    <submittedName>
        <fullName evidence="6">LLM class flavin-dependent oxidoreductase</fullName>
    </submittedName>
</protein>
<dbReference type="PANTHER" id="PTHR30011:SF16">
    <property type="entry name" value="C2H2 FINGER DOMAIN TRANSCRIPTION FACTOR (EUROFUNG)-RELATED"/>
    <property type="match status" value="1"/>
</dbReference>
<dbReference type="EMBL" id="JAGWCR010000013">
    <property type="protein sequence ID" value="MBS3651280.1"/>
    <property type="molecule type" value="Genomic_DNA"/>
</dbReference>
<keyword evidence="3" id="KW-0560">Oxidoreductase</keyword>
<evidence type="ECO:0000259" key="5">
    <source>
        <dbReference type="Pfam" id="PF00296"/>
    </source>
</evidence>
<keyword evidence="7" id="KW-1185">Reference proteome</keyword>
<dbReference type="RefSeq" id="WP_188256845.1">
    <property type="nucleotide sequence ID" value="NZ_JABVCF010000013.1"/>
</dbReference>
<keyword evidence="2" id="KW-0288">FMN</keyword>
<dbReference type="InterPro" id="IPR036661">
    <property type="entry name" value="Luciferase-like_sf"/>
</dbReference>
<proteinExistence type="predicted"/>
<evidence type="ECO:0000256" key="4">
    <source>
        <dbReference type="ARBA" id="ARBA00023033"/>
    </source>
</evidence>
<comment type="caution">
    <text evidence="6">The sequence shown here is derived from an EMBL/GenBank/DDBJ whole genome shotgun (WGS) entry which is preliminary data.</text>
</comment>
<dbReference type="InterPro" id="IPR051260">
    <property type="entry name" value="Diverse_substr_monoxygenases"/>
</dbReference>
<dbReference type="SUPFAM" id="SSF51679">
    <property type="entry name" value="Bacterial luciferase-like"/>
    <property type="match status" value="1"/>
</dbReference>
<reference evidence="6" key="1">
    <citation type="submission" date="2021-04" db="EMBL/GenBank/DDBJ databases">
        <title>Pseudaminobacter soli sp. nov., isolated from paddy soil contaminated by heavy metals.</title>
        <authorList>
            <person name="Zhang K."/>
        </authorList>
    </citation>
    <scope>NUCLEOTIDE SEQUENCE</scope>
    <source>
        <strain evidence="6">19-2017</strain>
    </source>
</reference>
<name>A0A942E504_9HYPH</name>
<dbReference type="Gene3D" id="3.20.20.30">
    <property type="entry name" value="Luciferase-like domain"/>
    <property type="match status" value="1"/>
</dbReference>
<evidence type="ECO:0000313" key="6">
    <source>
        <dbReference type="EMBL" id="MBS3651280.1"/>
    </source>
</evidence>
<dbReference type="AlphaFoldDB" id="A0A942E504"/>
<evidence type="ECO:0000256" key="3">
    <source>
        <dbReference type="ARBA" id="ARBA00023002"/>
    </source>
</evidence>
<evidence type="ECO:0000313" key="7">
    <source>
        <dbReference type="Proteomes" id="UP000680348"/>
    </source>
</evidence>
<gene>
    <name evidence="6" type="ORF">KEU06_21950</name>
</gene>
<organism evidence="6 7">
    <name type="scientific">Pseudaminobacter soli</name>
    <name type="common">ex Zhang et al. 2022</name>
    <dbReference type="NCBI Taxonomy" id="2831468"/>
    <lineage>
        <taxon>Bacteria</taxon>
        <taxon>Pseudomonadati</taxon>
        <taxon>Pseudomonadota</taxon>
        <taxon>Alphaproteobacteria</taxon>
        <taxon>Hyphomicrobiales</taxon>
        <taxon>Phyllobacteriaceae</taxon>
        <taxon>Pseudaminobacter</taxon>
    </lineage>
</organism>
<evidence type="ECO:0000256" key="1">
    <source>
        <dbReference type="ARBA" id="ARBA00022630"/>
    </source>
</evidence>
<dbReference type="GO" id="GO:0016705">
    <property type="term" value="F:oxidoreductase activity, acting on paired donors, with incorporation or reduction of molecular oxygen"/>
    <property type="evidence" value="ECO:0007669"/>
    <property type="project" value="InterPro"/>
</dbReference>
<dbReference type="PANTHER" id="PTHR30011">
    <property type="entry name" value="ALKANESULFONATE MONOOXYGENASE-RELATED"/>
    <property type="match status" value="1"/>
</dbReference>